<keyword evidence="5" id="KW-1185">Reference proteome</keyword>
<dbReference type="EMBL" id="UGOG01000001">
    <property type="protein sequence ID" value="STX63618.1"/>
    <property type="molecule type" value="Genomic_DNA"/>
</dbReference>
<dbReference type="RefSeq" id="WP_115343551.1">
    <property type="nucleotide sequence ID" value="NZ_CAAAJG010000020.1"/>
</dbReference>
<keyword evidence="1" id="KW-0732">Signal</keyword>
<evidence type="ECO:0000313" key="6">
    <source>
        <dbReference type="Proteomes" id="UP000254040"/>
    </source>
</evidence>
<gene>
    <name evidence="3" type="ORF">Lmor_3146</name>
    <name evidence="4" type="ORF">NCTC12239_02566</name>
</gene>
<proteinExistence type="predicted"/>
<dbReference type="InterPro" id="IPR050789">
    <property type="entry name" value="Diverse_Enzym_Activities"/>
</dbReference>
<dbReference type="OrthoDB" id="8922993at2"/>
<evidence type="ECO:0000313" key="4">
    <source>
        <dbReference type="EMBL" id="STX63618.1"/>
    </source>
</evidence>
<feature type="chain" id="PRO_5016597949" evidence="1">
    <location>
        <begin position="25"/>
        <end position="359"/>
    </location>
</feature>
<reference evidence="4 6" key="2">
    <citation type="submission" date="2018-06" db="EMBL/GenBank/DDBJ databases">
        <authorList>
            <consortium name="Pathogen Informatics"/>
            <person name="Doyle S."/>
        </authorList>
    </citation>
    <scope>NUCLEOTIDE SEQUENCE [LARGE SCALE GENOMIC DNA]</scope>
    <source>
        <strain evidence="4 6">NCTC12239</strain>
    </source>
</reference>
<evidence type="ECO:0000313" key="3">
    <source>
        <dbReference type="EMBL" id="KTD31039.1"/>
    </source>
</evidence>
<evidence type="ECO:0000313" key="5">
    <source>
        <dbReference type="Proteomes" id="UP000054985"/>
    </source>
</evidence>
<dbReference type="InterPro" id="IPR001466">
    <property type="entry name" value="Beta-lactam-related"/>
</dbReference>
<dbReference type="PANTHER" id="PTHR43283:SF7">
    <property type="entry name" value="BETA-LACTAMASE-RELATED DOMAIN-CONTAINING PROTEIN"/>
    <property type="match status" value="1"/>
</dbReference>
<dbReference type="Proteomes" id="UP000054985">
    <property type="component" value="Unassembled WGS sequence"/>
</dbReference>
<dbReference type="STRING" id="39962.Lmor_3146"/>
<evidence type="ECO:0000259" key="2">
    <source>
        <dbReference type="Pfam" id="PF00144"/>
    </source>
</evidence>
<organism evidence="4 6">
    <name type="scientific">Legionella moravica</name>
    <dbReference type="NCBI Taxonomy" id="39962"/>
    <lineage>
        <taxon>Bacteria</taxon>
        <taxon>Pseudomonadati</taxon>
        <taxon>Pseudomonadota</taxon>
        <taxon>Gammaproteobacteria</taxon>
        <taxon>Legionellales</taxon>
        <taxon>Legionellaceae</taxon>
        <taxon>Legionella</taxon>
    </lineage>
</organism>
<dbReference type="Pfam" id="PF00144">
    <property type="entry name" value="Beta-lactamase"/>
    <property type="match status" value="1"/>
</dbReference>
<dbReference type="AlphaFoldDB" id="A0A378K1Y7"/>
<dbReference type="SUPFAM" id="SSF56601">
    <property type="entry name" value="beta-lactamase/transpeptidase-like"/>
    <property type="match status" value="1"/>
</dbReference>
<dbReference type="Proteomes" id="UP000254040">
    <property type="component" value="Unassembled WGS sequence"/>
</dbReference>
<dbReference type="EMBL" id="LNYN01000042">
    <property type="protein sequence ID" value="KTD31039.1"/>
    <property type="molecule type" value="Genomic_DNA"/>
</dbReference>
<dbReference type="InterPro" id="IPR012338">
    <property type="entry name" value="Beta-lactam/transpept-like"/>
</dbReference>
<evidence type="ECO:0000256" key="1">
    <source>
        <dbReference type="SAM" id="SignalP"/>
    </source>
</evidence>
<dbReference type="PANTHER" id="PTHR43283">
    <property type="entry name" value="BETA-LACTAMASE-RELATED"/>
    <property type="match status" value="1"/>
</dbReference>
<dbReference type="Gene3D" id="3.40.710.10">
    <property type="entry name" value="DD-peptidase/beta-lactamase superfamily"/>
    <property type="match status" value="1"/>
</dbReference>
<sequence length="359" mass="40871">MNKYTRIWGRIGIILCLASFQANAFSHTENYPKTSWKHMESPETLGWSREVLKAARDYSLTIDTAAVMIVVNGEILDEWGETTTRFNIHSIRKSFLNALYGIHIKEKTISLDATLAELDINDNAPSLTALEQTATVRDLLKARSGVYHPALYETEKMSSTRPPRGSHLPNTFWYYNNWDFNALGTIFEQLVKKSIFAEFKIRIADIIGMEDFRLEDGEYITGSESIHPAYPFRMTARDMARFGLLFLKQGNWNNHQIIPSDWVKESTTPWSIDDTYNAGGYGYLWWVAVNGQHFPGVILPEGSFSARGAGGHFILIVPSWDLVIVHRVNTDIPERKVTSEQFGKLVSLILEARTHEVSY</sequence>
<protein>
    <submittedName>
        <fullName evidence="4">Beta-lactamase</fullName>
    </submittedName>
</protein>
<reference evidence="3 5" key="1">
    <citation type="submission" date="2015-11" db="EMBL/GenBank/DDBJ databases">
        <title>Genomic analysis of 38 Legionella species identifies large and diverse effector repertoires.</title>
        <authorList>
            <person name="Burstein D."/>
            <person name="Amaro F."/>
            <person name="Zusman T."/>
            <person name="Lifshitz Z."/>
            <person name="Cohen O."/>
            <person name="Gilbert J.A."/>
            <person name="Pupko T."/>
            <person name="Shuman H.A."/>
            <person name="Segal G."/>
        </authorList>
    </citation>
    <scope>NUCLEOTIDE SEQUENCE [LARGE SCALE GENOMIC DNA]</scope>
    <source>
        <strain evidence="3 5">ATCC 43877</strain>
    </source>
</reference>
<feature type="domain" description="Beta-lactamase-related" evidence="2">
    <location>
        <begin position="62"/>
        <end position="335"/>
    </location>
</feature>
<accession>A0A378K1Y7</accession>
<name>A0A378K1Y7_9GAMM</name>
<feature type="signal peptide" evidence="1">
    <location>
        <begin position="1"/>
        <end position="24"/>
    </location>
</feature>